<reference evidence="2 3" key="1">
    <citation type="journal article" date="2010" name="Science">
        <title>Genomic analysis of organismal complexity in the multicellular green alga Volvox carteri.</title>
        <authorList>
            <person name="Prochnik S.E."/>
            <person name="Umen J."/>
            <person name="Nedelcu A.M."/>
            <person name="Hallmann A."/>
            <person name="Miller S.M."/>
            <person name="Nishii I."/>
            <person name="Ferris P."/>
            <person name="Kuo A."/>
            <person name="Mitros T."/>
            <person name="Fritz-Laylin L.K."/>
            <person name="Hellsten U."/>
            <person name="Chapman J."/>
            <person name="Simakov O."/>
            <person name="Rensing S.A."/>
            <person name="Terry A."/>
            <person name="Pangilinan J."/>
            <person name="Kapitonov V."/>
            <person name="Jurka J."/>
            <person name="Salamov A."/>
            <person name="Shapiro H."/>
            <person name="Schmutz J."/>
            <person name="Grimwood J."/>
            <person name="Lindquist E."/>
            <person name="Lucas S."/>
            <person name="Grigoriev I.V."/>
            <person name="Schmitt R."/>
            <person name="Kirk D."/>
            <person name="Rokhsar D.S."/>
        </authorList>
    </citation>
    <scope>NUCLEOTIDE SEQUENCE [LARGE SCALE GENOMIC DNA]</scope>
    <source>
        <strain evidence="3">f. Nagariensis / Eve</strain>
    </source>
</reference>
<evidence type="ECO:0000256" key="1">
    <source>
        <dbReference type="SAM" id="MobiDB-lite"/>
    </source>
</evidence>
<feature type="compositionally biased region" description="Basic residues" evidence="1">
    <location>
        <begin position="466"/>
        <end position="475"/>
    </location>
</feature>
<feature type="compositionally biased region" description="Polar residues" evidence="1">
    <location>
        <begin position="1071"/>
        <end position="1084"/>
    </location>
</feature>
<feature type="compositionally biased region" description="Basic residues" evidence="1">
    <location>
        <begin position="747"/>
        <end position="762"/>
    </location>
</feature>
<dbReference type="EMBL" id="GL378323">
    <property type="protein sequence ID" value="EFJ53233.1"/>
    <property type="molecule type" value="Genomic_DNA"/>
</dbReference>
<feature type="region of interest" description="Disordered" evidence="1">
    <location>
        <begin position="643"/>
        <end position="682"/>
    </location>
</feature>
<evidence type="ECO:0000313" key="3">
    <source>
        <dbReference type="Proteomes" id="UP000001058"/>
    </source>
</evidence>
<feature type="compositionally biased region" description="Basic and acidic residues" evidence="1">
    <location>
        <begin position="962"/>
        <end position="989"/>
    </location>
</feature>
<organism evidence="3">
    <name type="scientific">Volvox carteri f. nagariensis</name>
    <dbReference type="NCBI Taxonomy" id="3068"/>
    <lineage>
        <taxon>Eukaryota</taxon>
        <taxon>Viridiplantae</taxon>
        <taxon>Chlorophyta</taxon>
        <taxon>core chlorophytes</taxon>
        <taxon>Chlorophyceae</taxon>
        <taxon>CS clade</taxon>
        <taxon>Chlamydomonadales</taxon>
        <taxon>Volvocaceae</taxon>
        <taxon>Volvox</taxon>
    </lineage>
</organism>
<sequence>MLSKAGLQPSLLTYLLRSLGACHLPTGRDGKPFLTYWDYRDLRGYAPTGLGTRIVADKKVTPSTVMYQLRSPILQGDLEIRAWLTERALHDVLKDAAEPMLASWRRPDRSQAQPVASPFDPEAANALLGRLQSGAGRPNADGATLPARRASPQIGSLPAVCSTRQANVELAGQPDNGRVRQHEGLEAAQAPATVDQLAADGGQPSPRPGMPGGNDCGATGANPRAQQGDQRSPEEPGRVPHEQRRPPRHRSPPLYDDDQDLNSSYCHPAAAAALLRTFKDAFARAYQRQKQRIQEEILMARHATLFGAGRDPQAGRQRHEAGGRQPAGADVEDDSFGEGTVRPQAQGFRNSMVAPGAAAGRTQPPHRASAGAAGRSAALAQQEGLGAARTDTVPSGPGRAGLRAGKQQEQGEHREEDMEGEEEEGGGTGHQKHLDGKCLAGKRGAVANGNDDLGRLSDEEAAVQRPQKRRRRMFRRGGAADLAADSDGRDISTPQHAAPPEQQPQAKGAQQAPSPGHTDEIDSPSTPYTSATSAGVTISSTWTPASDAVLQSPAEGDLNDNRAPSGAQGEPRRYHAAIIPDDRAKAAWKKLGEILQAAKTAARYGHPGQAVALPPQKAAVEADPAQKTRPCTLVGVNAELPGGGATLRVNADTSAGKGSGSADGEATQPVGAAPAHGVAAPAGDGVGVEAGLARGQADGERQAGLHAAPAGGAAVPPHSTAALPGGTGGGASASPHARAQLPQSPVGRHRRLPTSLSHRGRPRTLQSDGDTLASPNRLAGLAKTDQHMDTVTPKPRQAGRLQPNAQVAPSPSGTAARTASLSGHVPEPGCSARSTEAPQGGSPGAAVGDPPGAGPGRGSANQKGPGSGGAGHQAPDPSTPFKEAICGQRQRFDGPTARQREMGAVHGTQPDGQGVLLPNEHAAAGPQPLPHAVSAPKRVQGEDRSARQDVGGGPETFDGVQEDPHHPLRGSRDACTTRDERNAPLKGPERMFASQGIQTSQRLLDDWVPGLQFPGQPVERSIAVQTSQICAEVLAPQPPAQPRQSQQTGSLGPGGPEQGPLTESPPVSADEQPTSQAAQRNQVGTVVGVQVARSDGRQKGGKGCRQRVHESRLAACGPLAGGGVPAGTSGAAAAALSPVARTRPASTGKCTGPRPVNEDLVGAAMSTAAAPTTANCVTKAHVNVSGAAVQDAAADTGAAAPTEPILAAASIQETSMAAAGAAPYLQQQQQKAAGAHFVGSVTPAPQYGRLARRGIPLEEVQAWLGPGCAPLVAPSLTQDVLDVRNVAVGITSWPDVTMSVLGHLYSNPLQPLPAGPPQQAPVAGAAANSGAPWQDCWLGCHVPRNVQDVVELEGILPMARQVVGGPPTACEPAATPAAVVATLVDAMRLVAEHRADVAAAVAAVSTNGRADGDQEEPDMAARASSPGSKGLTDMAARGQQMPASKTGEVNAPQTMGVALDGRAARPAADFDFVLQSAPPDFFTQPF</sequence>
<protein>
    <submittedName>
        <fullName evidence="2">Uncharacterized protein</fullName>
    </submittedName>
</protein>
<feature type="compositionally biased region" description="Low complexity" evidence="1">
    <location>
        <begin position="476"/>
        <end position="485"/>
    </location>
</feature>
<feature type="compositionally biased region" description="Polar residues" evidence="1">
    <location>
        <begin position="535"/>
        <end position="544"/>
    </location>
</feature>
<dbReference type="OrthoDB" id="540551at2759"/>
<accession>D8TIF8</accession>
<feature type="compositionally biased region" description="Low complexity" evidence="1">
    <location>
        <begin position="669"/>
        <end position="682"/>
    </location>
</feature>
<keyword evidence="3" id="KW-1185">Reference proteome</keyword>
<feature type="region of interest" description="Disordered" evidence="1">
    <location>
        <begin position="308"/>
        <end position="435"/>
    </location>
</feature>
<feature type="compositionally biased region" description="Basic and acidic residues" evidence="1">
    <location>
        <begin position="231"/>
        <end position="245"/>
    </location>
</feature>
<feature type="compositionally biased region" description="Low complexity" evidence="1">
    <location>
        <begin position="367"/>
        <end position="388"/>
    </location>
</feature>
<evidence type="ECO:0000313" key="2">
    <source>
        <dbReference type="EMBL" id="EFJ53233.1"/>
    </source>
</evidence>
<feature type="region of interest" description="Disordered" evidence="1">
    <location>
        <begin position="197"/>
        <end position="262"/>
    </location>
</feature>
<feature type="region of interest" description="Disordered" evidence="1">
    <location>
        <begin position="1036"/>
        <end position="1085"/>
    </location>
</feature>
<proteinExistence type="predicted"/>
<feature type="compositionally biased region" description="Low complexity" evidence="1">
    <location>
        <begin position="704"/>
        <end position="724"/>
    </location>
</feature>
<dbReference type="InParanoid" id="D8TIF8"/>
<gene>
    <name evidence="2" type="ORF">VOLCADRAFT_86313</name>
</gene>
<dbReference type="KEGG" id="vcn:VOLCADRAFT_86313"/>
<dbReference type="GeneID" id="9625267"/>
<feature type="region of interest" description="Disordered" evidence="1">
    <location>
        <begin position="448"/>
        <end position="575"/>
    </location>
</feature>
<feature type="compositionally biased region" description="Polar residues" evidence="1">
    <location>
        <begin position="803"/>
        <end position="821"/>
    </location>
</feature>
<dbReference type="RefSeq" id="XP_002946238.1">
    <property type="nucleotide sequence ID" value="XM_002946192.1"/>
</dbReference>
<dbReference type="Proteomes" id="UP000001058">
    <property type="component" value="Unassembled WGS sequence"/>
</dbReference>
<feature type="compositionally biased region" description="Low complexity" evidence="1">
    <location>
        <begin position="523"/>
        <end position="534"/>
    </location>
</feature>
<feature type="region of interest" description="Disordered" evidence="1">
    <location>
        <begin position="132"/>
        <end position="151"/>
    </location>
</feature>
<name>D8TIF8_VOLCA</name>
<feature type="compositionally biased region" description="Low complexity" evidence="1">
    <location>
        <begin position="494"/>
        <end position="515"/>
    </location>
</feature>
<feature type="region of interest" description="Disordered" evidence="1">
    <location>
        <begin position="1408"/>
        <end position="1451"/>
    </location>
</feature>
<feature type="region of interest" description="Disordered" evidence="1">
    <location>
        <begin position="695"/>
        <end position="997"/>
    </location>
</feature>